<feature type="compositionally biased region" description="Low complexity" evidence="4">
    <location>
        <begin position="388"/>
        <end position="400"/>
    </location>
</feature>
<evidence type="ECO:0000313" key="6">
    <source>
        <dbReference type="EMBL" id="RMZ69750.1"/>
    </source>
</evidence>
<dbReference type="InterPro" id="IPR001660">
    <property type="entry name" value="SAM"/>
</dbReference>
<keyword evidence="2 3" id="KW-0539">Nucleus</keyword>
<dbReference type="GO" id="GO:0005634">
    <property type="term" value="C:nucleus"/>
    <property type="evidence" value="ECO:0007669"/>
    <property type="project" value="UniProtKB-UniRule"/>
</dbReference>
<reference evidence="6 7" key="1">
    <citation type="journal article" date="2014" name="PLoS ONE">
        <title>De novo Genome Assembly of the Fungal Plant Pathogen Pyrenophora semeniperda.</title>
        <authorList>
            <person name="Soliai M.M."/>
            <person name="Meyer S.E."/>
            <person name="Udall J.A."/>
            <person name="Elzinga D.E."/>
            <person name="Hermansen R.A."/>
            <person name="Bodily P.M."/>
            <person name="Hart A.A."/>
            <person name="Coleman C.E."/>
        </authorList>
    </citation>
    <scope>NUCLEOTIDE SEQUENCE [LARGE SCALE GENOMIC DNA]</scope>
    <source>
        <strain evidence="6 7">CCB06</strain>
        <tissue evidence="6">Mycelium</tissue>
    </source>
</reference>
<dbReference type="SMART" id="SM00398">
    <property type="entry name" value="HMG"/>
    <property type="match status" value="1"/>
</dbReference>
<evidence type="ECO:0000256" key="1">
    <source>
        <dbReference type="ARBA" id="ARBA00023125"/>
    </source>
</evidence>
<dbReference type="EMBL" id="KE747822">
    <property type="protein sequence ID" value="RMZ69750.1"/>
    <property type="molecule type" value="Genomic_DNA"/>
</dbReference>
<evidence type="ECO:0000256" key="4">
    <source>
        <dbReference type="SAM" id="MobiDB-lite"/>
    </source>
</evidence>
<protein>
    <submittedName>
        <fullName evidence="6">High-mobility group 20a</fullName>
    </submittedName>
</protein>
<organism evidence="6 7">
    <name type="scientific">Pyrenophora seminiperda CCB06</name>
    <dbReference type="NCBI Taxonomy" id="1302712"/>
    <lineage>
        <taxon>Eukaryota</taxon>
        <taxon>Fungi</taxon>
        <taxon>Dikarya</taxon>
        <taxon>Ascomycota</taxon>
        <taxon>Pezizomycotina</taxon>
        <taxon>Dothideomycetes</taxon>
        <taxon>Pleosporomycetidae</taxon>
        <taxon>Pleosporales</taxon>
        <taxon>Pleosporineae</taxon>
        <taxon>Pleosporaceae</taxon>
        <taxon>Pyrenophora</taxon>
    </lineage>
</organism>
<sequence length="432" mass="48240">MAELAEELKRLGLSEYLDVLVAEGFDTWETVSDIAESDLIFLNVKIGHRRKLQRAIAESRAQAQNYRPPITGTKRKYTRHPKPDEDAPERALTAYVIFSNYVRQFLKAQDLSFTEIAKIVGEKWQVLPAEAREPYQRQANAGKEKYHAELAEYKKSPKYDAYQKYLEEFKAESSTQYNGTESKDYKLEAQTGTLMPSSAHENGDRQSNEELRVAKPNPSTAEHDRARLSATAGLSRLSGHSRPLESTFPVTYFLSEHDSACLTDSTSPVLASSGSAALLKAESLDPCSITAARKVLERISDRDIPIRSSSQRHQPTDAPTTFLPHSSISHYHTSTHPSLNRPIRKPTRLPSITREGRIVPLEGSYKQDGTNLLQSVQSLAHISPLLDQSSQVSSPEQQPQDLRHSSSFAALVRAGELARIIDAEAEDKTRSL</sequence>
<dbReference type="Pfam" id="PF00536">
    <property type="entry name" value="SAM_1"/>
    <property type="match status" value="1"/>
</dbReference>
<dbReference type="PANTHER" id="PTHR46040:SF3">
    <property type="entry name" value="HIGH MOBILITY GROUP PROTEIN 2"/>
    <property type="match status" value="1"/>
</dbReference>
<dbReference type="Pfam" id="PF00505">
    <property type="entry name" value="HMG_box"/>
    <property type="match status" value="1"/>
</dbReference>
<feature type="region of interest" description="Disordered" evidence="4">
    <location>
        <begin position="387"/>
        <end position="407"/>
    </location>
</feature>
<keyword evidence="7" id="KW-1185">Reference proteome</keyword>
<dbReference type="SUPFAM" id="SSF47769">
    <property type="entry name" value="SAM/Pointed domain"/>
    <property type="match status" value="1"/>
</dbReference>
<dbReference type="InterPro" id="IPR009071">
    <property type="entry name" value="HMG_box_dom"/>
</dbReference>
<proteinExistence type="predicted"/>
<dbReference type="PROSITE" id="PS50118">
    <property type="entry name" value="HMG_BOX_2"/>
    <property type="match status" value="1"/>
</dbReference>
<feature type="domain" description="HMG box" evidence="5">
    <location>
        <begin position="88"/>
        <end position="154"/>
    </location>
</feature>
<evidence type="ECO:0000313" key="7">
    <source>
        <dbReference type="Proteomes" id="UP000265663"/>
    </source>
</evidence>
<feature type="region of interest" description="Disordered" evidence="4">
    <location>
        <begin position="195"/>
        <end position="227"/>
    </location>
</feature>
<keyword evidence="1 3" id="KW-0238">DNA-binding</keyword>
<evidence type="ECO:0000256" key="3">
    <source>
        <dbReference type="PROSITE-ProRule" id="PRU00267"/>
    </source>
</evidence>
<dbReference type="CDD" id="cd09487">
    <property type="entry name" value="SAM_superfamily"/>
    <property type="match status" value="1"/>
</dbReference>
<dbReference type="AlphaFoldDB" id="A0A3M7M5T7"/>
<dbReference type="SUPFAM" id="SSF47095">
    <property type="entry name" value="HMG-box"/>
    <property type="match status" value="1"/>
</dbReference>
<dbReference type="GO" id="GO:0010468">
    <property type="term" value="P:regulation of gene expression"/>
    <property type="evidence" value="ECO:0007669"/>
    <property type="project" value="TreeGrafter"/>
</dbReference>
<evidence type="ECO:0000259" key="5">
    <source>
        <dbReference type="PROSITE" id="PS50118"/>
    </source>
</evidence>
<dbReference type="Gene3D" id="1.10.30.10">
    <property type="entry name" value="High mobility group box domain"/>
    <property type="match status" value="1"/>
</dbReference>
<name>A0A3M7M5T7_9PLEO</name>
<feature type="compositionally biased region" description="Basic and acidic residues" evidence="4">
    <location>
        <begin position="201"/>
        <end position="213"/>
    </location>
</feature>
<dbReference type="InterPro" id="IPR051965">
    <property type="entry name" value="ChromReg_NeuronalGeneExpr"/>
</dbReference>
<dbReference type="GO" id="GO:0003677">
    <property type="term" value="F:DNA binding"/>
    <property type="evidence" value="ECO:0007669"/>
    <property type="project" value="UniProtKB-UniRule"/>
</dbReference>
<dbReference type="Proteomes" id="UP000265663">
    <property type="component" value="Unassembled WGS sequence"/>
</dbReference>
<gene>
    <name evidence="6" type="ORF">GMOD_00010161</name>
</gene>
<dbReference type="Gene3D" id="1.10.150.50">
    <property type="entry name" value="Transcription Factor, Ets-1"/>
    <property type="match status" value="1"/>
</dbReference>
<dbReference type="InterPro" id="IPR013761">
    <property type="entry name" value="SAM/pointed_sf"/>
</dbReference>
<accession>A0A3M7M5T7</accession>
<feature type="DNA-binding region" description="HMG box" evidence="3">
    <location>
        <begin position="88"/>
        <end position="154"/>
    </location>
</feature>
<dbReference type="InterPro" id="IPR036910">
    <property type="entry name" value="HMG_box_dom_sf"/>
</dbReference>
<dbReference type="OrthoDB" id="1919336at2759"/>
<evidence type="ECO:0000256" key="2">
    <source>
        <dbReference type="ARBA" id="ARBA00023242"/>
    </source>
</evidence>
<dbReference type="PANTHER" id="PTHR46040">
    <property type="entry name" value="HIGH MOBILITY GROUP PROTEIN 2"/>
    <property type="match status" value="1"/>
</dbReference>